<evidence type="ECO:0000256" key="1">
    <source>
        <dbReference type="SAM" id="MobiDB-lite"/>
    </source>
</evidence>
<protein>
    <submittedName>
        <fullName evidence="3">Putative S-acyltransferase</fullName>
    </submittedName>
</protein>
<evidence type="ECO:0000313" key="3">
    <source>
        <dbReference type="EMBL" id="PNX96226.1"/>
    </source>
</evidence>
<proteinExistence type="predicted"/>
<keyword evidence="3" id="KW-0808">Transferase</keyword>
<keyword evidence="3" id="KW-0012">Acyltransferase</keyword>
<accession>A0A2K3MZN2</accession>
<feature type="transmembrane region" description="Helical" evidence="2">
    <location>
        <begin position="12"/>
        <end position="38"/>
    </location>
</feature>
<dbReference type="Proteomes" id="UP000236291">
    <property type="component" value="Unassembled WGS sequence"/>
</dbReference>
<reference evidence="3 4" key="2">
    <citation type="journal article" date="2017" name="Front. Plant Sci.">
        <title>Gene Classification and Mining of Molecular Markers Useful in Red Clover (Trifolium pratense) Breeding.</title>
        <authorList>
            <person name="Istvanek J."/>
            <person name="Dluhosova J."/>
            <person name="Dluhos P."/>
            <person name="Patkova L."/>
            <person name="Nedelnik J."/>
            <person name="Repkova J."/>
        </authorList>
    </citation>
    <scope>NUCLEOTIDE SEQUENCE [LARGE SCALE GENOMIC DNA]</scope>
    <source>
        <strain evidence="4">cv. Tatra</strain>
        <tissue evidence="3">Young leaves</tissue>
    </source>
</reference>
<feature type="region of interest" description="Disordered" evidence="1">
    <location>
        <begin position="78"/>
        <end position="99"/>
    </location>
</feature>
<reference evidence="3 4" key="1">
    <citation type="journal article" date="2014" name="Am. J. Bot.">
        <title>Genome assembly and annotation for red clover (Trifolium pratense; Fabaceae).</title>
        <authorList>
            <person name="Istvanek J."/>
            <person name="Jaros M."/>
            <person name="Krenek A."/>
            <person name="Repkova J."/>
        </authorList>
    </citation>
    <scope>NUCLEOTIDE SEQUENCE [LARGE SCALE GENOMIC DNA]</scope>
    <source>
        <strain evidence="4">cv. Tatra</strain>
        <tissue evidence="3">Young leaves</tissue>
    </source>
</reference>
<feature type="non-terminal residue" evidence="3">
    <location>
        <position position="99"/>
    </location>
</feature>
<dbReference type="AlphaFoldDB" id="A0A2K3MZN2"/>
<name>A0A2K3MZN2_TRIPR</name>
<keyword evidence="2" id="KW-0812">Transmembrane</keyword>
<keyword evidence="2" id="KW-0472">Membrane</keyword>
<dbReference type="STRING" id="57577.A0A2K3MZN2"/>
<keyword evidence="2" id="KW-1133">Transmembrane helix</keyword>
<evidence type="ECO:0000256" key="2">
    <source>
        <dbReference type="SAM" id="Phobius"/>
    </source>
</evidence>
<comment type="caution">
    <text evidence="3">The sequence shown here is derived from an EMBL/GenBank/DDBJ whole genome shotgun (WGS) entry which is preliminary data.</text>
</comment>
<dbReference type="EMBL" id="ASHM01014285">
    <property type="protein sequence ID" value="PNX96226.1"/>
    <property type="molecule type" value="Genomic_DNA"/>
</dbReference>
<dbReference type="GO" id="GO:0016746">
    <property type="term" value="F:acyltransferase activity"/>
    <property type="evidence" value="ECO:0007669"/>
    <property type="project" value="UniProtKB-KW"/>
</dbReference>
<gene>
    <name evidence="3" type="ORF">L195_g019428</name>
</gene>
<organism evidence="3 4">
    <name type="scientific">Trifolium pratense</name>
    <name type="common">Red clover</name>
    <dbReference type="NCBI Taxonomy" id="57577"/>
    <lineage>
        <taxon>Eukaryota</taxon>
        <taxon>Viridiplantae</taxon>
        <taxon>Streptophyta</taxon>
        <taxon>Embryophyta</taxon>
        <taxon>Tracheophyta</taxon>
        <taxon>Spermatophyta</taxon>
        <taxon>Magnoliopsida</taxon>
        <taxon>eudicotyledons</taxon>
        <taxon>Gunneridae</taxon>
        <taxon>Pentapetalae</taxon>
        <taxon>rosids</taxon>
        <taxon>fabids</taxon>
        <taxon>Fabales</taxon>
        <taxon>Fabaceae</taxon>
        <taxon>Papilionoideae</taxon>
        <taxon>50 kb inversion clade</taxon>
        <taxon>NPAAA clade</taxon>
        <taxon>Hologalegina</taxon>
        <taxon>IRL clade</taxon>
        <taxon>Trifolieae</taxon>
        <taxon>Trifolium</taxon>
    </lineage>
</organism>
<sequence>MAEKAKPQQQQRFAFSLPVTVVVSSIIYIYISTIFVFIDRWFGLFSSPGIANAVVFTAIASMCIFSYRTAISTDPGRVPSTYTPDIEDNQTPMHEIKRK</sequence>
<evidence type="ECO:0000313" key="4">
    <source>
        <dbReference type="Proteomes" id="UP000236291"/>
    </source>
</evidence>
<feature type="transmembrane region" description="Helical" evidence="2">
    <location>
        <begin position="50"/>
        <end position="67"/>
    </location>
</feature>